<gene>
    <name evidence="6" type="ORF">FHU40_001741</name>
</gene>
<keyword evidence="7" id="KW-1185">Reference proteome</keyword>
<dbReference type="InterPro" id="IPR001173">
    <property type="entry name" value="Glyco_trans_2-like"/>
</dbReference>
<protein>
    <submittedName>
        <fullName evidence="6">GT2 family glycosyltransferase</fullName>
    </submittedName>
</protein>
<dbReference type="PANTHER" id="PTHR43179:SF12">
    <property type="entry name" value="GALACTOFURANOSYLTRANSFERASE GLFT2"/>
    <property type="match status" value="1"/>
</dbReference>
<dbReference type="Proteomes" id="UP000589626">
    <property type="component" value="Unassembled WGS sequence"/>
</dbReference>
<dbReference type="EMBL" id="JACHWR010000001">
    <property type="protein sequence ID" value="MBB3041940.1"/>
    <property type="molecule type" value="Genomic_DNA"/>
</dbReference>
<accession>A0A7W4VUL5</accession>
<evidence type="ECO:0000256" key="4">
    <source>
        <dbReference type="ARBA" id="ARBA00022679"/>
    </source>
</evidence>
<evidence type="ECO:0000259" key="5">
    <source>
        <dbReference type="Pfam" id="PF00535"/>
    </source>
</evidence>
<dbReference type="PANTHER" id="PTHR43179">
    <property type="entry name" value="RHAMNOSYLTRANSFERASE WBBL"/>
    <property type="match status" value="1"/>
</dbReference>
<evidence type="ECO:0000313" key="7">
    <source>
        <dbReference type="Proteomes" id="UP000589626"/>
    </source>
</evidence>
<dbReference type="CDD" id="cd04186">
    <property type="entry name" value="GT_2_like_c"/>
    <property type="match status" value="1"/>
</dbReference>
<evidence type="ECO:0000256" key="1">
    <source>
        <dbReference type="ARBA" id="ARBA00004776"/>
    </source>
</evidence>
<comment type="caution">
    <text evidence="6">The sequence shown here is derived from an EMBL/GenBank/DDBJ whole genome shotgun (WGS) entry which is preliminary data.</text>
</comment>
<dbReference type="GO" id="GO:0016757">
    <property type="term" value="F:glycosyltransferase activity"/>
    <property type="evidence" value="ECO:0007669"/>
    <property type="project" value="UniProtKB-KW"/>
</dbReference>
<organism evidence="6 7">
    <name type="scientific">Nocardioides soli</name>
    <dbReference type="NCBI Taxonomy" id="1036020"/>
    <lineage>
        <taxon>Bacteria</taxon>
        <taxon>Bacillati</taxon>
        <taxon>Actinomycetota</taxon>
        <taxon>Actinomycetes</taxon>
        <taxon>Propionibacteriales</taxon>
        <taxon>Nocardioidaceae</taxon>
        <taxon>Nocardioides</taxon>
    </lineage>
</organism>
<name>A0A7W4VUL5_9ACTN</name>
<dbReference type="Pfam" id="PF00535">
    <property type="entry name" value="Glycos_transf_2"/>
    <property type="match status" value="1"/>
</dbReference>
<comment type="similarity">
    <text evidence="2">Belongs to the glycosyltransferase 2 family.</text>
</comment>
<keyword evidence="3" id="KW-0328">Glycosyltransferase</keyword>
<reference evidence="6 7" key="1">
    <citation type="submission" date="2020-08" db="EMBL/GenBank/DDBJ databases">
        <title>Sequencing the genomes of 1000 actinobacteria strains.</title>
        <authorList>
            <person name="Klenk H.-P."/>
        </authorList>
    </citation>
    <scope>NUCLEOTIDE SEQUENCE [LARGE SCALE GENOMIC DNA]</scope>
    <source>
        <strain evidence="6 7">DSM 105498</strain>
    </source>
</reference>
<dbReference type="InterPro" id="IPR029044">
    <property type="entry name" value="Nucleotide-diphossugar_trans"/>
</dbReference>
<sequence length="299" mass="32536">MQPDVAVIVVTYNSAGVVLDLLDSLPAGLDGLSADVVVVDNSSTDATAELLDARDDCRVVRAPNHGYAAGINAGVRHAAPAPAVLVLNPDVRLDPGSVRRLLEPLQRPGVGITAPRVHSEDGSLHLSLRRTPTLARALGLSRTRVPALSEYVHEPRAYERPGPVDWALGAILAIRRDCLDDVGEWDESFFLYSEETDYCLRARDRGWLTWYEPSATAMHIGGASGQNDFTHTLQILNRVRLYRRRSGAAAGLCYYLLTILSEASWAVRGHHQSRTAIRALLRPSTRPAEAHCGDTLVPA</sequence>
<evidence type="ECO:0000256" key="2">
    <source>
        <dbReference type="ARBA" id="ARBA00006739"/>
    </source>
</evidence>
<dbReference type="RefSeq" id="WP_183591789.1">
    <property type="nucleotide sequence ID" value="NZ_JACHWR010000001.1"/>
</dbReference>
<evidence type="ECO:0000313" key="6">
    <source>
        <dbReference type="EMBL" id="MBB3041940.1"/>
    </source>
</evidence>
<proteinExistence type="inferred from homology"/>
<keyword evidence="4 6" id="KW-0808">Transferase</keyword>
<feature type="domain" description="Glycosyltransferase 2-like" evidence="5">
    <location>
        <begin position="7"/>
        <end position="130"/>
    </location>
</feature>
<dbReference type="AlphaFoldDB" id="A0A7W4VUL5"/>
<comment type="pathway">
    <text evidence="1">Cell wall biogenesis; cell wall polysaccharide biosynthesis.</text>
</comment>
<evidence type="ECO:0000256" key="3">
    <source>
        <dbReference type="ARBA" id="ARBA00022676"/>
    </source>
</evidence>
<dbReference type="Gene3D" id="3.90.550.10">
    <property type="entry name" value="Spore Coat Polysaccharide Biosynthesis Protein SpsA, Chain A"/>
    <property type="match status" value="1"/>
</dbReference>
<dbReference type="SUPFAM" id="SSF53448">
    <property type="entry name" value="Nucleotide-diphospho-sugar transferases"/>
    <property type="match status" value="1"/>
</dbReference>